<dbReference type="RefSeq" id="WP_188547548.1">
    <property type="nucleotide sequence ID" value="NZ_BMCU01000006.1"/>
</dbReference>
<reference evidence="2" key="1">
    <citation type="journal article" date="2014" name="Int. J. Syst. Evol. Microbiol.">
        <title>Complete genome sequence of Corynebacterium casei LMG S-19264T (=DSM 44701T), isolated from a smear-ripened cheese.</title>
        <authorList>
            <consortium name="US DOE Joint Genome Institute (JGI-PGF)"/>
            <person name="Walter F."/>
            <person name="Albersmeier A."/>
            <person name="Kalinowski J."/>
            <person name="Ruckert C."/>
        </authorList>
    </citation>
    <scope>NUCLEOTIDE SEQUENCE</scope>
    <source>
        <strain evidence="2">CCM 7905</strain>
    </source>
</reference>
<proteinExistence type="predicted"/>
<accession>A0A917G8D1</accession>
<dbReference type="EMBL" id="BMCU01000006">
    <property type="protein sequence ID" value="GGG27594.1"/>
    <property type="molecule type" value="Genomic_DNA"/>
</dbReference>
<gene>
    <name evidence="2" type="ORF">GCM10007304_46780</name>
</gene>
<evidence type="ECO:0000313" key="2">
    <source>
        <dbReference type="EMBL" id="GGG27594.1"/>
    </source>
</evidence>
<dbReference type="AlphaFoldDB" id="A0A917G8D1"/>
<evidence type="ECO:0000313" key="3">
    <source>
        <dbReference type="Proteomes" id="UP000654257"/>
    </source>
</evidence>
<sequence>MITWTLTTASGTNPADCVADVALDRNAAVATAAEVLRHAIMDAARPMNLESEAPAFAITMDGDVVASVHMTRNQLGGLDVDGALDRVEQFERHRSGHEMADPEMGPGMGEVDRGDFA</sequence>
<evidence type="ECO:0000256" key="1">
    <source>
        <dbReference type="SAM" id="MobiDB-lite"/>
    </source>
</evidence>
<dbReference type="Proteomes" id="UP000654257">
    <property type="component" value="Unassembled WGS sequence"/>
</dbReference>
<feature type="region of interest" description="Disordered" evidence="1">
    <location>
        <begin position="92"/>
        <end position="117"/>
    </location>
</feature>
<keyword evidence="3" id="KW-1185">Reference proteome</keyword>
<organism evidence="2 3">
    <name type="scientific">Rhodococcoides trifolii</name>
    <dbReference type="NCBI Taxonomy" id="908250"/>
    <lineage>
        <taxon>Bacteria</taxon>
        <taxon>Bacillati</taxon>
        <taxon>Actinomycetota</taxon>
        <taxon>Actinomycetes</taxon>
        <taxon>Mycobacteriales</taxon>
        <taxon>Nocardiaceae</taxon>
        <taxon>Rhodococcoides</taxon>
    </lineage>
</organism>
<reference evidence="2" key="2">
    <citation type="submission" date="2020-09" db="EMBL/GenBank/DDBJ databases">
        <authorList>
            <person name="Sun Q."/>
            <person name="Sedlacek I."/>
        </authorList>
    </citation>
    <scope>NUCLEOTIDE SEQUENCE</scope>
    <source>
        <strain evidence="2">CCM 7905</strain>
    </source>
</reference>
<name>A0A917G8D1_9NOCA</name>
<protein>
    <submittedName>
        <fullName evidence="2">Uncharacterized protein</fullName>
    </submittedName>
</protein>
<comment type="caution">
    <text evidence="2">The sequence shown here is derived from an EMBL/GenBank/DDBJ whole genome shotgun (WGS) entry which is preliminary data.</text>
</comment>